<protein>
    <submittedName>
        <fullName evidence="1">Uncharacterized protein</fullName>
    </submittedName>
</protein>
<comment type="caution">
    <text evidence="1">The sequence shown here is derived from an EMBL/GenBank/DDBJ whole genome shotgun (WGS) entry which is preliminary data.</text>
</comment>
<organism evidence="1 2">
    <name type="scientific">Zophobas morio</name>
    <dbReference type="NCBI Taxonomy" id="2755281"/>
    <lineage>
        <taxon>Eukaryota</taxon>
        <taxon>Metazoa</taxon>
        <taxon>Ecdysozoa</taxon>
        <taxon>Arthropoda</taxon>
        <taxon>Hexapoda</taxon>
        <taxon>Insecta</taxon>
        <taxon>Pterygota</taxon>
        <taxon>Neoptera</taxon>
        <taxon>Endopterygota</taxon>
        <taxon>Coleoptera</taxon>
        <taxon>Polyphaga</taxon>
        <taxon>Cucujiformia</taxon>
        <taxon>Tenebrionidae</taxon>
        <taxon>Zophobas</taxon>
    </lineage>
</organism>
<accession>A0AA38IYL7</accession>
<proteinExistence type="predicted"/>
<sequence length="118" mass="13723">MDYLSLSTFNCFLISNLWNAIDLPINKTSDVYCEGPCVRFATEPCSRITIVSVSQSARYEHFCCNRRYKKIGFVPTDELSLFNNARSHYATAFCLAKFFVKGHYAKHRWRHGRGRRSL</sequence>
<evidence type="ECO:0000313" key="1">
    <source>
        <dbReference type="EMBL" id="KAJ3663781.1"/>
    </source>
</evidence>
<keyword evidence="2" id="KW-1185">Reference proteome</keyword>
<dbReference type="EMBL" id="JALNTZ010000002">
    <property type="protein sequence ID" value="KAJ3663781.1"/>
    <property type="molecule type" value="Genomic_DNA"/>
</dbReference>
<gene>
    <name evidence="1" type="ORF">Zmor_008008</name>
</gene>
<evidence type="ECO:0000313" key="2">
    <source>
        <dbReference type="Proteomes" id="UP001168821"/>
    </source>
</evidence>
<name>A0AA38IYL7_9CUCU</name>
<reference evidence="1" key="1">
    <citation type="journal article" date="2023" name="G3 (Bethesda)">
        <title>Whole genome assemblies of Zophobas morio and Tenebrio molitor.</title>
        <authorList>
            <person name="Kaur S."/>
            <person name="Stinson S.A."/>
            <person name="diCenzo G.C."/>
        </authorList>
    </citation>
    <scope>NUCLEOTIDE SEQUENCE</scope>
    <source>
        <strain evidence="1">QUZm001</strain>
    </source>
</reference>
<dbReference type="Proteomes" id="UP001168821">
    <property type="component" value="Unassembled WGS sequence"/>
</dbReference>
<dbReference type="AlphaFoldDB" id="A0AA38IYL7"/>